<evidence type="ECO:0000256" key="5">
    <source>
        <dbReference type="ARBA" id="ARBA00023157"/>
    </source>
</evidence>
<evidence type="ECO:0000256" key="1">
    <source>
        <dbReference type="ARBA" id="ARBA00004613"/>
    </source>
</evidence>
<evidence type="ECO:0000256" key="4">
    <source>
        <dbReference type="ARBA" id="ARBA00022729"/>
    </source>
</evidence>
<keyword evidence="5" id="KW-1015">Disulfide bond</keyword>
<evidence type="ECO:0000313" key="7">
    <source>
        <dbReference type="EMBL" id="KMZ66408.1"/>
    </source>
</evidence>
<keyword evidence="6" id="KW-0217">Developmental protein</keyword>
<comment type="caution">
    <text evidence="7">The sequence shown here is derived from an EMBL/GenBank/DDBJ whole genome shotgun (WGS) entry which is preliminary data.</text>
</comment>
<dbReference type="GO" id="GO:0005576">
    <property type="term" value="C:extracellular region"/>
    <property type="evidence" value="ECO:0007669"/>
    <property type="project" value="UniProtKB-SubCell"/>
</dbReference>
<comment type="similarity">
    <text evidence="2 6">Belongs to the plant cysteine rich small secretory peptide family. Epidermal patterning factor subfamily.</text>
</comment>
<accession>A0A0K9PBF2</accession>
<keyword evidence="3 6" id="KW-0964">Secreted</keyword>
<gene>
    <name evidence="7" type="ORF">ZOSMA_29G00570</name>
</gene>
<organism evidence="7 8">
    <name type="scientific">Zostera marina</name>
    <name type="common">Eelgrass</name>
    <dbReference type="NCBI Taxonomy" id="29655"/>
    <lineage>
        <taxon>Eukaryota</taxon>
        <taxon>Viridiplantae</taxon>
        <taxon>Streptophyta</taxon>
        <taxon>Embryophyta</taxon>
        <taxon>Tracheophyta</taxon>
        <taxon>Spermatophyta</taxon>
        <taxon>Magnoliopsida</taxon>
        <taxon>Liliopsida</taxon>
        <taxon>Zosteraceae</taxon>
        <taxon>Zostera</taxon>
    </lineage>
</organism>
<dbReference type="Proteomes" id="UP000036987">
    <property type="component" value="Unassembled WGS sequence"/>
</dbReference>
<dbReference type="EMBL" id="LFYR01000980">
    <property type="protein sequence ID" value="KMZ66408.1"/>
    <property type="molecule type" value="Genomic_DNA"/>
</dbReference>
<dbReference type="PANTHER" id="PTHR33109:SF3">
    <property type="entry name" value="EPIDERMAL PATTERNING FACTOR-LIKE PROTEIN"/>
    <property type="match status" value="1"/>
</dbReference>
<proteinExistence type="inferred from homology"/>
<evidence type="ECO:0000256" key="2">
    <source>
        <dbReference type="ARBA" id="ARBA00008127"/>
    </source>
</evidence>
<evidence type="ECO:0000313" key="8">
    <source>
        <dbReference type="Proteomes" id="UP000036987"/>
    </source>
</evidence>
<dbReference type="Pfam" id="PF17181">
    <property type="entry name" value="EPF"/>
    <property type="match status" value="2"/>
</dbReference>
<keyword evidence="8" id="KW-1185">Reference proteome</keyword>
<dbReference type="PANTHER" id="PTHR33109">
    <property type="entry name" value="EPIDERMAL PATTERNING FACTOR-LIKE PROTEIN 4"/>
    <property type="match status" value="1"/>
</dbReference>
<feature type="chain" id="PRO_5036515091" description="Epidermal patterning factor-like protein" evidence="6">
    <location>
        <begin position="24"/>
        <end position="129"/>
    </location>
</feature>
<protein>
    <recommendedName>
        <fullName evidence="6">Epidermal patterning factor-like protein</fullName>
    </recommendedName>
</protein>
<reference evidence="8" key="1">
    <citation type="journal article" date="2016" name="Nature">
        <title>The genome of the seagrass Zostera marina reveals angiosperm adaptation to the sea.</title>
        <authorList>
            <person name="Olsen J.L."/>
            <person name="Rouze P."/>
            <person name="Verhelst B."/>
            <person name="Lin Y.-C."/>
            <person name="Bayer T."/>
            <person name="Collen J."/>
            <person name="Dattolo E."/>
            <person name="De Paoli E."/>
            <person name="Dittami S."/>
            <person name="Maumus F."/>
            <person name="Michel G."/>
            <person name="Kersting A."/>
            <person name="Lauritano C."/>
            <person name="Lohaus R."/>
            <person name="Toepel M."/>
            <person name="Tonon T."/>
            <person name="Vanneste K."/>
            <person name="Amirebrahimi M."/>
            <person name="Brakel J."/>
            <person name="Bostroem C."/>
            <person name="Chovatia M."/>
            <person name="Grimwood J."/>
            <person name="Jenkins J.W."/>
            <person name="Jueterbock A."/>
            <person name="Mraz A."/>
            <person name="Stam W.T."/>
            <person name="Tice H."/>
            <person name="Bornberg-Bauer E."/>
            <person name="Green P.J."/>
            <person name="Pearson G.A."/>
            <person name="Procaccini G."/>
            <person name="Duarte C.M."/>
            <person name="Schmutz J."/>
            <person name="Reusch T.B.H."/>
            <person name="Van de Peer Y."/>
        </authorList>
    </citation>
    <scope>NUCLEOTIDE SEQUENCE [LARGE SCALE GENOMIC DNA]</scope>
    <source>
        <strain evidence="8">cv. Finnish</strain>
    </source>
</reference>
<comment type="function">
    <text evidence="6">Controls stomatal patterning.</text>
</comment>
<sequence>MAGVKFVVLSVLVFLLCSSVAHAAVEGGKEARRAGHFQVKQGSTPIDCTNQCDGCTPCNQVLDNVDPDHAVWKCQCGGSEARRAGHFQVKQGSTPIDCTNQCDGCTPCNQVLDNVDPDHAVWKCQCGGK</sequence>
<name>A0A0K9PBF2_ZOSMR</name>
<dbReference type="InterPro" id="IPR039455">
    <property type="entry name" value="EPFL"/>
</dbReference>
<keyword evidence="4 6" id="KW-0732">Signal</keyword>
<evidence type="ECO:0000256" key="6">
    <source>
        <dbReference type="RuleBase" id="RU367102"/>
    </source>
</evidence>
<evidence type="ECO:0000256" key="3">
    <source>
        <dbReference type="ARBA" id="ARBA00022525"/>
    </source>
</evidence>
<dbReference type="GO" id="GO:0010052">
    <property type="term" value="P:guard cell differentiation"/>
    <property type="evidence" value="ECO:0000318"/>
    <property type="project" value="GO_Central"/>
</dbReference>
<feature type="signal peptide" evidence="6">
    <location>
        <begin position="1"/>
        <end position="23"/>
    </location>
</feature>
<dbReference type="AlphaFoldDB" id="A0A0K9PBF2"/>
<comment type="subcellular location">
    <subcellularLocation>
        <location evidence="1 6">Secreted</location>
    </subcellularLocation>
</comment>